<dbReference type="EMBL" id="LAZR01000743">
    <property type="protein sequence ID" value="KKN58985.1"/>
    <property type="molecule type" value="Genomic_DNA"/>
</dbReference>
<evidence type="ECO:0008006" key="3">
    <source>
        <dbReference type="Google" id="ProtNLM"/>
    </source>
</evidence>
<evidence type="ECO:0000313" key="2">
    <source>
        <dbReference type="EMBL" id="KKN58985.1"/>
    </source>
</evidence>
<protein>
    <recommendedName>
        <fullName evidence="3">Zinc-ribbon domain-containing protein</fullName>
    </recommendedName>
</protein>
<gene>
    <name evidence="2" type="ORF">LCGC14_0546600</name>
</gene>
<keyword evidence="1" id="KW-0472">Membrane</keyword>
<organism evidence="2">
    <name type="scientific">marine sediment metagenome</name>
    <dbReference type="NCBI Taxonomy" id="412755"/>
    <lineage>
        <taxon>unclassified sequences</taxon>
        <taxon>metagenomes</taxon>
        <taxon>ecological metagenomes</taxon>
    </lineage>
</organism>
<name>A0A0F9RR76_9ZZZZ</name>
<proteinExistence type="predicted"/>
<keyword evidence="1" id="KW-1133">Transmembrane helix</keyword>
<accession>A0A0F9RR76</accession>
<keyword evidence="1" id="KW-0812">Transmembrane</keyword>
<feature type="transmembrane region" description="Helical" evidence="1">
    <location>
        <begin position="90"/>
        <end position="111"/>
    </location>
</feature>
<evidence type="ECO:0000256" key="1">
    <source>
        <dbReference type="SAM" id="Phobius"/>
    </source>
</evidence>
<dbReference type="AlphaFoldDB" id="A0A0F9RR76"/>
<sequence>MKTVKCKYCGREILFDSTLCSYCGKVINKFQNLIDVQKKKQIDMAKMNETKMELIRNAFKPIKLQMSRIKQSGQLNENVRDSYKSKLVKYFLVFSMFITLLIVIVFVFGSIA</sequence>
<comment type="caution">
    <text evidence="2">The sequence shown here is derived from an EMBL/GenBank/DDBJ whole genome shotgun (WGS) entry which is preliminary data.</text>
</comment>
<reference evidence="2" key="1">
    <citation type="journal article" date="2015" name="Nature">
        <title>Complex archaea that bridge the gap between prokaryotes and eukaryotes.</title>
        <authorList>
            <person name="Spang A."/>
            <person name="Saw J.H."/>
            <person name="Jorgensen S.L."/>
            <person name="Zaremba-Niedzwiedzka K."/>
            <person name="Martijn J."/>
            <person name="Lind A.E."/>
            <person name="van Eijk R."/>
            <person name="Schleper C."/>
            <person name="Guy L."/>
            <person name="Ettema T.J."/>
        </authorList>
    </citation>
    <scope>NUCLEOTIDE SEQUENCE</scope>
</reference>